<dbReference type="InterPro" id="IPR015817">
    <property type="entry name" value="Vitellinogen_open_b-sht_sub1"/>
</dbReference>
<feature type="compositionally biased region" description="Low complexity" evidence="4">
    <location>
        <begin position="920"/>
        <end position="945"/>
    </location>
</feature>
<evidence type="ECO:0000259" key="5">
    <source>
        <dbReference type="PROSITE" id="PS51211"/>
    </source>
</evidence>
<dbReference type="PROSITE" id="PS51211">
    <property type="entry name" value="VITELLOGENIN"/>
    <property type="match status" value="1"/>
</dbReference>
<gene>
    <name evidence="7" type="primary">Vit_0</name>
    <name evidence="7" type="ORF">GTO95_0013301</name>
</gene>
<dbReference type="InterPro" id="IPR001846">
    <property type="entry name" value="VWF_type-D"/>
</dbReference>
<sequence>PDYSGSKTYEYDYEGILLAGLPEKGLARAGLKIVSKVQISGVAQKTYFLKLVSPQIKEYNGIWPKDQFSPMESVTQTLANQLQFPIKFEYNSGRVGQIFAPTEITETVLNIQKGILNMLQLNIKKTQNVYELQEIVETLHHLVQNNQQQVHEDAPFKFFKLTHLLRIASLQNIEAIWKQFENRHNYRRWILDAIPAVGNLHAFRFLKDKIQNKHITSAEAFQTLMIAMHLLRPDSENMRIAAELVQTHRVQQEPHLHKIAMLGYGSLVYKYCEKHSRCPENILEPLHNFATEAASRAHQEEIVLALKAIGNAGQPSSIKRIMKFLPGFSSGASHLTVKVQVDAVMALRNIAKQDRRKVQEVTLQIFMDRALNPEVRMIACVVLFETKPSMALVTTLADALLKETSLQVASFTYSHMKALTKSTSPDYAPVAAACNLAVKMLSPKLDRMSYRYSKALHLDTFQTQLMAGAAASLYIINDAASIVPRALVSKIRGYFSGVAADLLEFGVRAEGLDEVLLRKHVSVQGSSTMNKIQRILKAFSDWKSLPSNKPLVSAYMKLFGQEICFNALQKSGIEYAMQLASEPIDRHEILKRIVKMLQDGAAIQLSKSLLASEVRRIVPTCVGLPMELGLHSAAVVNAAVNVRTEMSPPATDNFRITQLMNSNVQVQAEVISSLSLHTIAVMGINTHWIQAGVEVYSKGHIKLPLTFTARIDMKEKNFKVDSLPCQQEEKLLSLSAQAFAVTRTVQGNYEKKTPIVPDSEQLKILKEHFASQAQHSSQHQQDLTKNFPEYMSSEFSYLSSQHTKKSKKKHHICIKTRKFGIQLCFLARTQNAAFLKQSPLYQAIGDHLAEFTLKPDHTDEPIERLQIEVQTGPKAASKLIKMISLKVTGKDEEVTPQGKTVLLKLKKILHTQVKKRTNETSSLSSSSAYSNTNRNSSSSSSSSRYSKLRENLRTGHHSSQSSSSSSSSSSSWRKRHRTQSQNRDKNNPRYRQRSSSSRRSSSSSSSSSSRRSSHANRSQRFHKVGRSGNICLFLLFLQEQGCPEIYAYKFQSHRIFFGSIFFLHDNYKVIVTYIKISEWVFGFLNVSAFLGDSMPPILAIILRAIRSDRQQQGYQVALYHDPSSAKSRVQVMTADLTENSKWQICVDAVQYRPYNIKVAMKWGQECQDHKVSFKEKTGHLANHPAVQLKIKWRRIPRQAQEYAEMVAEYIPGAALLLGFSEETKRNPSRQVSLILASTSPRTIDVVIKTPQMTLYTQGVSVPVTLPIGQNTLLESQQSVINYIPYILAESLSGQCVMEQNSITTFNKVRFQTELPDSCEIVLAQDCTPALRWIVILKQKESENYRSLFVSLDDNITLNDMSNHSSTFMTKMVVTFMVLEWSFYLNFMNLETKLLHYTSHKDFSNELFWFDVLSQIWVDGTMKGKTCGVCGQGDGESRREYQMPGGCVAKSAESFTQSWVITGDTCQDDCKLKREFVKLDKQTALHGKDVKCYSTDPVLQCMSGCTPTNTTPVRLGFHCLPIDTVVNLLDGNFSQKNEDLEETMDSHIACSCTSQCS</sequence>
<proteinExistence type="predicted"/>
<dbReference type="Gene3D" id="1.25.10.20">
    <property type="entry name" value="Vitellinogen, superhelical"/>
    <property type="match status" value="1"/>
</dbReference>
<reference evidence="7" key="1">
    <citation type="journal article" date="2021" name="Cell">
        <title>Tracing the genetic footprints of vertebrate landing in non-teleost ray-finned fishes.</title>
        <authorList>
            <person name="Bi X."/>
            <person name="Wang K."/>
            <person name="Yang L."/>
            <person name="Pan H."/>
            <person name="Jiang H."/>
            <person name="Wei Q."/>
            <person name="Fang M."/>
            <person name="Yu H."/>
            <person name="Zhu C."/>
            <person name="Cai Y."/>
            <person name="He Y."/>
            <person name="Gan X."/>
            <person name="Zeng H."/>
            <person name="Yu D."/>
            <person name="Zhu Y."/>
            <person name="Jiang H."/>
            <person name="Qiu Q."/>
            <person name="Yang H."/>
            <person name="Zhang Y.E."/>
            <person name="Wang W."/>
            <person name="Zhu M."/>
            <person name="He S."/>
            <person name="Zhang G."/>
        </authorList>
    </citation>
    <scope>NUCLEOTIDE SEQUENCE</scope>
    <source>
        <strain evidence="7">Allg_001</strain>
    </source>
</reference>
<dbReference type="GO" id="GO:0005319">
    <property type="term" value="F:lipid transporter activity"/>
    <property type="evidence" value="ECO:0007669"/>
    <property type="project" value="InterPro"/>
</dbReference>
<evidence type="ECO:0000256" key="1">
    <source>
        <dbReference type="ARBA" id="ARBA00022761"/>
    </source>
</evidence>
<evidence type="ECO:0000259" key="6">
    <source>
        <dbReference type="PROSITE" id="PS51233"/>
    </source>
</evidence>
<feature type="domain" description="Vitellogenin" evidence="5">
    <location>
        <begin position="1"/>
        <end position="487"/>
    </location>
</feature>
<dbReference type="Proteomes" id="UP000736164">
    <property type="component" value="Unassembled WGS sequence"/>
</dbReference>
<organism evidence="7 8">
    <name type="scientific">Atractosteus spatula</name>
    <name type="common">Alligator gar</name>
    <name type="synonym">Lepisosteus spatula</name>
    <dbReference type="NCBI Taxonomy" id="7917"/>
    <lineage>
        <taxon>Eukaryota</taxon>
        <taxon>Metazoa</taxon>
        <taxon>Chordata</taxon>
        <taxon>Craniata</taxon>
        <taxon>Vertebrata</taxon>
        <taxon>Euteleostomi</taxon>
        <taxon>Actinopterygii</taxon>
        <taxon>Neopterygii</taxon>
        <taxon>Holostei</taxon>
        <taxon>Semionotiformes</taxon>
        <taxon>Lepisosteidae</taxon>
        <taxon>Atractosteus</taxon>
    </lineage>
</organism>
<dbReference type="Pfam" id="PF09175">
    <property type="entry name" value="Vit_b-sht_shell"/>
    <property type="match status" value="1"/>
</dbReference>
<feature type="non-terminal residue" evidence="7">
    <location>
        <position position="1556"/>
    </location>
</feature>
<dbReference type="Gene3D" id="2.20.50.20">
    <property type="entry name" value="Lipovitellin. Chain A, domain 3"/>
    <property type="match status" value="1"/>
</dbReference>
<feature type="compositionally biased region" description="Low complexity" evidence="4">
    <location>
        <begin position="993"/>
        <end position="1010"/>
    </location>
</feature>
<dbReference type="SMART" id="SM01169">
    <property type="entry name" value="DUF1943"/>
    <property type="match status" value="1"/>
</dbReference>
<comment type="caution">
    <text evidence="7">The sequence shown here is derived from an EMBL/GenBank/DDBJ whole genome shotgun (WGS) entry which is preliminary data.</text>
</comment>
<dbReference type="GO" id="GO:0045735">
    <property type="term" value="F:nutrient reservoir activity"/>
    <property type="evidence" value="ECO:0007669"/>
    <property type="project" value="UniProtKB-KW"/>
</dbReference>
<evidence type="ECO:0000313" key="7">
    <source>
        <dbReference type="EMBL" id="MBN3313261.1"/>
    </source>
</evidence>
<dbReference type="InterPro" id="IPR001747">
    <property type="entry name" value="Vitellogenin_N"/>
</dbReference>
<feature type="non-terminal residue" evidence="7">
    <location>
        <position position="1"/>
    </location>
</feature>
<evidence type="ECO:0000256" key="3">
    <source>
        <dbReference type="PROSITE-ProRule" id="PRU00557"/>
    </source>
</evidence>
<dbReference type="SMART" id="SM00638">
    <property type="entry name" value="LPD_N"/>
    <property type="match status" value="1"/>
</dbReference>
<dbReference type="Gene3D" id="2.20.90.10">
    <property type="entry name" value="Vitellinogen, beta-sheet shell domain"/>
    <property type="match status" value="1"/>
</dbReference>
<dbReference type="InterPro" id="IPR050733">
    <property type="entry name" value="Vitellogenin/Apolipophorin"/>
</dbReference>
<dbReference type="SMART" id="SM00216">
    <property type="entry name" value="VWD"/>
    <property type="match status" value="1"/>
</dbReference>
<protein>
    <submittedName>
        <fullName evidence="7">VIT protein</fullName>
    </submittedName>
</protein>
<dbReference type="GO" id="GO:0071391">
    <property type="term" value="P:cellular response to estrogen stimulus"/>
    <property type="evidence" value="ECO:0007669"/>
    <property type="project" value="TreeGrafter"/>
</dbReference>
<comment type="caution">
    <text evidence="3">Lacks conserved residue(s) required for the propagation of feature annotation.</text>
</comment>
<dbReference type="Pfam" id="PF01347">
    <property type="entry name" value="Vitellogenin_N"/>
    <property type="match status" value="1"/>
</dbReference>
<feature type="domain" description="VWFD" evidence="6">
    <location>
        <begin position="1293"/>
        <end position="1466"/>
    </location>
</feature>
<name>A0A8J7NL83_ATRSP</name>
<dbReference type="PANTHER" id="PTHR23345">
    <property type="entry name" value="VITELLOGENIN-RELATED"/>
    <property type="match status" value="1"/>
</dbReference>
<dbReference type="SUPFAM" id="SSF48431">
    <property type="entry name" value="Lipovitellin-phosvitin complex, superhelical domain"/>
    <property type="match status" value="1"/>
</dbReference>
<dbReference type="GO" id="GO:0032355">
    <property type="term" value="P:response to estradiol"/>
    <property type="evidence" value="ECO:0007669"/>
    <property type="project" value="TreeGrafter"/>
</dbReference>
<dbReference type="InterPro" id="IPR015258">
    <property type="entry name" value="Vitellinogen_b-sht_shell"/>
</dbReference>
<dbReference type="InterPro" id="IPR011030">
    <property type="entry name" value="Lipovitellin_superhlx_dom"/>
</dbReference>
<feature type="compositionally biased region" description="Low complexity" evidence="4">
    <location>
        <begin position="958"/>
        <end position="971"/>
    </location>
</feature>
<keyword evidence="1" id="KW-0758">Storage protein</keyword>
<evidence type="ECO:0000313" key="8">
    <source>
        <dbReference type="Proteomes" id="UP000736164"/>
    </source>
</evidence>
<dbReference type="Pfam" id="PF00094">
    <property type="entry name" value="VWD"/>
    <property type="match status" value="1"/>
</dbReference>
<keyword evidence="2" id="KW-0325">Glycoprotein</keyword>
<feature type="region of interest" description="Disordered" evidence="4">
    <location>
        <begin position="913"/>
        <end position="1020"/>
    </location>
</feature>
<dbReference type="SUPFAM" id="SSF56968">
    <property type="entry name" value="Lipovitellin-phosvitin complex, beta-sheet shell regions"/>
    <property type="match status" value="2"/>
</dbReference>
<evidence type="ECO:0000256" key="2">
    <source>
        <dbReference type="ARBA" id="ARBA00023180"/>
    </source>
</evidence>
<dbReference type="Gene3D" id="2.20.80.10">
    <property type="entry name" value="Lipovitellin-phosvitin complex, chain A, domain 4"/>
    <property type="match status" value="1"/>
</dbReference>
<dbReference type="EMBL" id="JAAWVO010011080">
    <property type="protein sequence ID" value="MBN3313261.1"/>
    <property type="molecule type" value="Genomic_DNA"/>
</dbReference>
<accession>A0A8J7NL83</accession>
<dbReference type="PANTHER" id="PTHR23345:SF9">
    <property type="entry name" value="VITELLOGENIN-RELATED"/>
    <property type="match status" value="1"/>
</dbReference>
<dbReference type="PROSITE" id="PS51233">
    <property type="entry name" value="VWFD"/>
    <property type="match status" value="1"/>
</dbReference>
<evidence type="ECO:0000256" key="4">
    <source>
        <dbReference type="SAM" id="MobiDB-lite"/>
    </source>
</evidence>
<dbReference type="Pfam" id="PF09172">
    <property type="entry name" value="Vit_open_b-sht"/>
    <property type="match status" value="1"/>
</dbReference>
<dbReference type="InterPro" id="IPR037088">
    <property type="entry name" value="Vitellinogen_b-sht_shell_sf"/>
</dbReference>
<dbReference type="SMART" id="SM01170">
    <property type="entry name" value="DUF1944"/>
    <property type="match status" value="1"/>
</dbReference>
<feature type="compositionally biased region" description="Basic residues" evidence="4">
    <location>
        <begin position="1011"/>
        <end position="1020"/>
    </location>
</feature>
<dbReference type="FunFam" id="1.25.10.20:FF:000002">
    <property type="entry name" value="Vitellogenin 7"/>
    <property type="match status" value="1"/>
</dbReference>
<dbReference type="InterPro" id="IPR015819">
    <property type="entry name" value="Lipid_transp_b-sht_shell"/>
</dbReference>
<dbReference type="FunFam" id="2.20.50.20:FF:000005">
    <property type="entry name" value="Vitellogenin 3"/>
    <property type="match status" value="1"/>
</dbReference>
<keyword evidence="8" id="KW-1185">Reference proteome</keyword>
<dbReference type="InterPro" id="IPR015255">
    <property type="entry name" value="Vitellinogen_open_b-sht"/>
</dbReference>